<dbReference type="PANTHER" id="PTHR14456:SF2">
    <property type="entry name" value="INOSITOL-PENTAKISPHOSPHATE 2-KINASE"/>
    <property type="match status" value="1"/>
</dbReference>
<keyword evidence="6" id="KW-0067">ATP-binding</keyword>
<evidence type="ECO:0000256" key="6">
    <source>
        <dbReference type="ARBA" id="ARBA00022840"/>
    </source>
</evidence>
<protein>
    <recommendedName>
        <fullName evidence="2">inositol-pentakisphosphate 2-kinase</fullName>
        <ecNumber evidence="2">2.7.1.158</ecNumber>
    </recommendedName>
    <alternativeName>
        <fullName evidence="7">Ins(1,3,4,5,6)P5 2-kinase</fullName>
    </alternativeName>
</protein>
<feature type="region of interest" description="Disordered" evidence="8">
    <location>
        <begin position="1"/>
        <end position="20"/>
    </location>
</feature>
<dbReference type="GO" id="GO:0032958">
    <property type="term" value="P:inositol phosphate biosynthetic process"/>
    <property type="evidence" value="ECO:0007669"/>
    <property type="project" value="TreeGrafter"/>
</dbReference>
<feature type="compositionally biased region" description="Low complexity" evidence="8">
    <location>
        <begin position="616"/>
        <end position="626"/>
    </location>
</feature>
<reference evidence="10" key="1">
    <citation type="submission" date="2025-08" db="UniProtKB">
        <authorList>
            <consortium name="RefSeq"/>
        </authorList>
    </citation>
    <scope>IDENTIFICATION</scope>
    <source>
        <strain evidence="10">Mau12</strain>
        <tissue evidence="10">Whole Body</tissue>
    </source>
</reference>
<dbReference type="InterPro" id="IPR009286">
    <property type="entry name" value="Ins_P5_2-kin"/>
</dbReference>
<name>A0A6P8JHX7_DROMA</name>
<dbReference type="GO" id="GO:0005524">
    <property type="term" value="F:ATP binding"/>
    <property type="evidence" value="ECO:0007669"/>
    <property type="project" value="UniProtKB-KW"/>
</dbReference>
<comment type="similarity">
    <text evidence="1">Belongs to the IPK1 type 2 family.</text>
</comment>
<dbReference type="GO" id="GO:0035299">
    <property type="term" value="F:inositol-1,3,4,5,6-pentakisphosphate 2-kinase activity"/>
    <property type="evidence" value="ECO:0007669"/>
    <property type="project" value="UniProtKB-EC"/>
</dbReference>
<evidence type="ECO:0000313" key="10">
    <source>
        <dbReference type="RefSeq" id="XP_033152549.1"/>
    </source>
</evidence>
<evidence type="ECO:0000256" key="8">
    <source>
        <dbReference type="SAM" id="MobiDB-lite"/>
    </source>
</evidence>
<evidence type="ECO:0000256" key="4">
    <source>
        <dbReference type="ARBA" id="ARBA00022741"/>
    </source>
</evidence>
<dbReference type="EC" id="2.7.1.158" evidence="2"/>
<dbReference type="Pfam" id="PF06090">
    <property type="entry name" value="Ins_P5_2-kin"/>
    <property type="match status" value="1"/>
</dbReference>
<dbReference type="CTD" id="37360"/>
<evidence type="ECO:0000313" key="9">
    <source>
        <dbReference type="Proteomes" id="UP000515162"/>
    </source>
</evidence>
<dbReference type="InterPro" id="IPR043001">
    <property type="entry name" value="IP5_2-K_N_lobe"/>
</dbReference>
<evidence type="ECO:0000256" key="2">
    <source>
        <dbReference type="ARBA" id="ARBA00012023"/>
    </source>
</evidence>
<feature type="compositionally biased region" description="Low complexity" evidence="8">
    <location>
        <begin position="486"/>
        <end position="505"/>
    </location>
</feature>
<dbReference type="PANTHER" id="PTHR14456">
    <property type="entry name" value="INOSITOL POLYPHOSPHATE KINASE 1"/>
    <property type="match status" value="1"/>
</dbReference>
<feature type="region of interest" description="Disordered" evidence="8">
    <location>
        <begin position="479"/>
        <end position="505"/>
    </location>
</feature>
<dbReference type="FunFam" id="3.30.200.110:FF:000004">
    <property type="entry name" value="Ipk1, isoform B"/>
    <property type="match status" value="1"/>
</dbReference>
<evidence type="ECO:0000256" key="5">
    <source>
        <dbReference type="ARBA" id="ARBA00022777"/>
    </source>
</evidence>
<dbReference type="RefSeq" id="XP_033152549.1">
    <property type="nucleotide sequence ID" value="XM_033296658.1"/>
</dbReference>
<keyword evidence="9" id="KW-1185">Reference proteome</keyword>
<evidence type="ECO:0000256" key="1">
    <source>
        <dbReference type="ARBA" id="ARBA00007229"/>
    </source>
</evidence>
<feature type="region of interest" description="Disordered" evidence="8">
    <location>
        <begin position="256"/>
        <end position="317"/>
    </location>
</feature>
<keyword evidence="4" id="KW-0547">Nucleotide-binding</keyword>
<evidence type="ECO:0000256" key="7">
    <source>
        <dbReference type="ARBA" id="ARBA00029574"/>
    </source>
</evidence>
<feature type="compositionally biased region" description="Gly residues" evidence="8">
    <location>
        <begin position="297"/>
        <end position="311"/>
    </location>
</feature>
<evidence type="ECO:0000256" key="3">
    <source>
        <dbReference type="ARBA" id="ARBA00022679"/>
    </source>
</evidence>
<feature type="region of interest" description="Disordered" evidence="8">
    <location>
        <begin position="603"/>
        <end position="652"/>
    </location>
</feature>
<dbReference type="Proteomes" id="UP000515162">
    <property type="component" value="Chromosome 2R"/>
</dbReference>
<keyword evidence="3" id="KW-0808">Transferase</keyword>
<feature type="compositionally biased region" description="Polar residues" evidence="8">
    <location>
        <begin position="627"/>
        <end position="652"/>
    </location>
</feature>
<dbReference type="GeneID" id="117136035"/>
<organism evidence="9 10">
    <name type="scientific">Drosophila mauritiana</name>
    <name type="common">Fruit fly</name>
    <dbReference type="NCBI Taxonomy" id="7226"/>
    <lineage>
        <taxon>Eukaryota</taxon>
        <taxon>Metazoa</taxon>
        <taxon>Ecdysozoa</taxon>
        <taxon>Arthropoda</taxon>
        <taxon>Hexapoda</taxon>
        <taxon>Insecta</taxon>
        <taxon>Pterygota</taxon>
        <taxon>Neoptera</taxon>
        <taxon>Endopterygota</taxon>
        <taxon>Diptera</taxon>
        <taxon>Brachycera</taxon>
        <taxon>Muscomorpha</taxon>
        <taxon>Ephydroidea</taxon>
        <taxon>Drosophilidae</taxon>
        <taxon>Drosophila</taxon>
        <taxon>Sophophora</taxon>
    </lineage>
</organism>
<proteinExistence type="inferred from homology"/>
<keyword evidence="5" id="KW-0418">Kinase</keyword>
<dbReference type="Gene3D" id="3.30.200.110">
    <property type="entry name" value="Inositol-pentakisphosphate 2-kinase, N-lobe"/>
    <property type="match status" value="1"/>
</dbReference>
<accession>A0A6P8JHX7</accession>
<dbReference type="GO" id="GO:0005634">
    <property type="term" value="C:nucleus"/>
    <property type="evidence" value="ECO:0007669"/>
    <property type="project" value="TreeGrafter"/>
</dbReference>
<dbReference type="AlphaFoldDB" id="A0A6P8JHX7"/>
<gene>
    <name evidence="10" type="primary">LOC117136035</name>
</gene>
<sequence>MTAERGPRSPGTGQKLRLRATEPLPQWTAKNLHALLDMPAAMELRQIELIYRAEGNANLVLALPQFKKVLRLPKMISSRLRQAAHQRHELADEVARPEGQRVSFERAGTEKAGDLTMPDFMAYIGIMRRLLGNEFVCGADIVAIPKEDDRFWINEHIRDQRPVSRLDKEFVGPFGLLLPDVTQLPATFDVLLANLQAILCVRSITRSALRADKNMAKKSWEVRMENSVHAVPCRPVVGFITHHTISATTFVLCHNSNRSRSRSRNRSSSSDNLAKDPDPNPCETMAKGTTGDETGAAEGGGVGGDDAGGAGTRTKNRSAVRRLGDTYAIEIKPKQGWLQLASDVNDLFDLMPSGAGTKPKEATCNQEEKEPFARDKCWCRFCSMQLLKMHNGKIKRLGHYCPLDLFSGTPSRMLDALDALLACPQNNLRVFQNSNLIYGDHANSISFDELSSRVFPGEIMVLIKHLLVACLLREYEHPESNRAEGSNQSQKQQQEQPEPEQLNQSRVSIAATETKAGAAGIGAANVVLPLGGRAHAPVVTAGQSSTRTRAAAATATTQRYTKVARVETTITRQAATSVAAGPASSNQLSGNVLATATATASAMATAGRTETKTEPETPAEAASTTSRNVNQNESQKLNRNEPANQTQAQNNKADIFRLPKNCVLQKILNLQLLVKRHFDFMWQSGYSDHSRPTYNSLRGLLAAIEGAGDAEFEPDEEQAYMLGATALDCSIMLTFQEIECETDCPADQSSDAALQPWCVSLLGHHFLTKLCVLDLDPKPDSHFHKFIAQTREIEKCRRALN</sequence>